<keyword evidence="4" id="KW-0732">Signal</keyword>
<dbReference type="GO" id="GO:0042742">
    <property type="term" value="P:defense response to bacterium"/>
    <property type="evidence" value="ECO:0007669"/>
    <property type="project" value="UniProtKB-UniRule"/>
</dbReference>
<comment type="function">
    <text evidence="6">Has antibacterial activity.</text>
</comment>
<dbReference type="Gene3D" id="3.10.360.10">
    <property type="entry name" value="Antimicrobial Peptide, Beta-defensin 2, Chain A"/>
    <property type="match status" value="1"/>
</dbReference>
<accession>H0W5M9</accession>
<keyword evidence="6" id="KW-0044">Antibiotic</keyword>
<dbReference type="Proteomes" id="UP000005447">
    <property type="component" value="Unassembled WGS sequence"/>
</dbReference>
<evidence type="ECO:0000313" key="8">
    <source>
        <dbReference type="Ensembl" id="ENSCPOP00000018283.2"/>
    </source>
</evidence>
<keyword evidence="3 6" id="KW-0964">Secreted</keyword>
<dbReference type="GO" id="GO:0005576">
    <property type="term" value="C:extracellular region"/>
    <property type="evidence" value="ECO:0007669"/>
    <property type="project" value="UniProtKB-SubCell"/>
</dbReference>
<evidence type="ECO:0000256" key="3">
    <source>
        <dbReference type="ARBA" id="ARBA00022525"/>
    </source>
</evidence>
<dbReference type="EMBL" id="AAKN02012515">
    <property type="status" value="NOT_ANNOTATED_CDS"/>
    <property type="molecule type" value="Genomic_DNA"/>
</dbReference>
<dbReference type="GO" id="GO:0045087">
    <property type="term" value="P:innate immune response"/>
    <property type="evidence" value="ECO:0007669"/>
    <property type="project" value="InterPro"/>
</dbReference>
<comment type="subcellular location">
    <subcellularLocation>
        <location evidence="1 6">Secreted</location>
    </subcellularLocation>
</comment>
<dbReference type="OMA" id="CRNNERE"/>
<dbReference type="Ensembl" id="ENSCPOT00000019452.2">
    <property type="protein sequence ID" value="ENSCPOP00000018283.2"/>
    <property type="gene ID" value="ENSCPOG00000025682.2"/>
</dbReference>
<dbReference type="InterPro" id="IPR025933">
    <property type="entry name" value="Beta_defensin_dom"/>
</dbReference>
<dbReference type="InParanoid" id="H0W5M9"/>
<dbReference type="STRING" id="10141.ENSCPOP00000018283"/>
<keyword evidence="5" id="KW-1015">Disulfide bond</keyword>
<name>H0W5M9_CAVPO</name>
<dbReference type="Pfam" id="PF13841">
    <property type="entry name" value="Defensin_beta_2"/>
    <property type="match status" value="1"/>
</dbReference>
<evidence type="ECO:0000256" key="1">
    <source>
        <dbReference type="ARBA" id="ARBA00004613"/>
    </source>
</evidence>
<reference evidence="8" key="3">
    <citation type="submission" date="2025-09" db="UniProtKB">
        <authorList>
            <consortium name="Ensembl"/>
        </authorList>
    </citation>
    <scope>IDENTIFICATION</scope>
    <source>
        <strain evidence="8">2N</strain>
    </source>
</reference>
<keyword evidence="6" id="KW-0929">Antimicrobial</keyword>
<keyword evidence="9" id="KW-1185">Reference proteome</keyword>
<protein>
    <recommendedName>
        <fullName evidence="6">Beta-defensin</fullName>
    </recommendedName>
</protein>
<dbReference type="VEuPathDB" id="HostDB:ENSCPOG00000025682"/>
<comment type="similarity">
    <text evidence="2 6">Belongs to the beta-defensin family.</text>
</comment>
<reference evidence="9" key="1">
    <citation type="journal article" date="2011" name="Nature">
        <title>A high-resolution map of human evolutionary constraint using 29 mammals.</title>
        <authorList>
            <person name="Lindblad-Toh K."/>
            <person name="Garber M."/>
            <person name="Zuk O."/>
            <person name="Lin M.F."/>
            <person name="Parker B.J."/>
            <person name="Washietl S."/>
            <person name="Kheradpour P."/>
            <person name="Ernst J."/>
            <person name="Jordan G."/>
            <person name="Mauceli E."/>
            <person name="Ward L.D."/>
            <person name="Lowe C.B."/>
            <person name="Holloway A.K."/>
            <person name="Clamp M."/>
            <person name="Gnerre S."/>
            <person name="Alfoldi J."/>
            <person name="Beal K."/>
            <person name="Chang J."/>
            <person name="Clawson H."/>
            <person name="Cuff J."/>
            <person name="Di Palma F."/>
            <person name="Fitzgerald S."/>
            <person name="Flicek P."/>
            <person name="Guttman M."/>
            <person name="Hubisz M.J."/>
            <person name="Jaffe D.B."/>
            <person name="Jungreis I."/>
            <person name="Kent W.J."/>
            <person name="Kostka D."/>
            <person name="Lara M."/>
            <person name="Martins A.L."/>
            <person name="Massingham T."/>
            <person name="Moltke I."/>
            <person name="Raney B.J."/>
            <person name="Rasmussen M.D."/>
            <person name="Robinson J."/>
            <person name="Stark A."/>
            <person name="Vilella A.J."/>
            <person name="Wen J."/>
            <person name="Xie X."/>
            <person name="Zody M.C."/>
            <person name="Baldwin J."/>
            <person name="Bloom T."/>
            <person name="Chin C.W."/>
            <person name="Heiman D."/>
            <person name="Nicol R."/>
            <person name="Nusbaum C."/>
            <person name="Young S."/>
            <person name="Wilkinson J."/>
            <person name="Worley K.C."/>
            <person name="Kovar C.L."/>
            <person name="Muzny D.M."/>
            <person name="Gibbs R.A."/>
            <person name="Cree A."/>
            <person name="Dihn H.H."/>
            <person name="Fowler G."/>
            <person name="Jhangiani S."/>
            <person name="Joshi V."/>
            <person name="Lee S."/>
            <person name="Lewis L.R."/>
            <person name="Nazareth L.V."/>
            <person name="Okwuonu G."/>
            <person name="Santibanez J."/>
            <person name="Warren W.C."/>
            <person name="Mardis E.R."/>
            <person name="Weinstock G.M."/>
            <person name="Wilson R.K."/>
            <person name="Delehaunty K."/>
            <person name="Dooling D."/>
            <person name="Fronik C."/>
            <person name="Fulton L."/>
            <person name="Fulton B."/>
            <person name="Graves T."/>
            <person name="Minx P."/>
            <person name="Sodergren E."/>
            <person name="Birney E."/>
            <person name="Margulies E.H."/>
            <person name="Herrero J."/>
            <person name="Green E.D."/>
            <person name="Haussler D."/>
            <person name="Siepel A."/>
            <person name="Goldman N."/>
            <person name="Pollard K.S."/>
            <person name="Pedersen J.S."/>
            <person name="Lander E.S."/>
            <person name="Kellis M."/>
        </authorList>
    </citation>
    <scope>NUCLEOTIDE SEQUENCE [LARGE SCALE GENOMIC DNA]</scope>
    <source>
        <strain evidence="9">2N</strain>
    </source>
</reference>
<sequence>MNVYACLFILIDIFVKKCNYGRGKCRKSCRNNEREEEICGKNYVCCLRKKNWKLSYFAKGNKTSETLYLFETSGLRSLKSLY</sequence>
<evidence type="ECO:0000256" key="2">
    <source>
        <dbReference type="ARBA" id="ARBA00007371"/>
    </source>
</evidence>
<dbReference type="HOGENOM" id="CLU_211823_0_0_1"/>
<dbReference type="AlphaFoldDB" id="H0W5M9"/>
<evidence type="ECO:0000313" key="9">
    <source>
        <dbReference type="Proteomes" id="UP000005447"/>
    </source>
</evidence>
<evidence type="ECO:0000256" key="6">
    <source>
        <dbReference type="RuleBase" id="RU231113"/>
    </source>
</evidence>
<reference evidence="8" key="2">
    <citation type="submission" date="2025-08" db="UniProtKB">
        <authorList>
            <consortium name="Ensembl"/>
        </authorList>
    </citation>
    <scope>IDENTIFICATION</scope>
    <source>
        <strain evidence="8">2N</strain>
    </source>
</reference>
<evidence type="ECO:0000256" key="5">
    <source>
        <dbReference type="ARBA" id="ARBA00023157"/>
    </source>
</evidence>
<evidence type="ECO:0000256" key="4">
    <source>
        <dbReference type="ARBA" id="ARBA00022729"/>
    </source>
</evidence>
<keyword evidence="6" id="KW-0211">Defensin</keyword>
<feature type="domain" description="Beta-defensin" evidence="7">
    <location>
        <begin position="17"/>
        <end position="46"/>
    </location>
</feature>
<proteinExistence type="inferred from homology"/>
<evidence type="ECO:0000259" key="7">
    <source>
        <dbReference type="Pfam" id="PF13841"/>
    </source>
</evidence>
<organism evidence="8 9">
    <name type="scientific">Cavia porcellus</name>
    <name type="common">Guinea pig</name>
    <dbReference type="NCBI Taxonomy" id="10141"/>
    <lineage>
        <taxon>Eukaryota</taxon>
        <taxon>Metazoa</taxon>
        <taxon>Chordata</taxon>
        <taxon>Craniata</taxon>
        <taxon>Vertebrata</taxon>
        <taxon>Euteleostomi</taxon>
        <taxon>Mammalia</taxon>
        <taxon>Eutheria</taxon>
        <taxon>Euarchontoglires</taxon>
        <taxon>Glires</taxon>
        <taxon>Rodentia</taxon>
        <taxon>Hystricomorpha</taxon>
        <taxon>Caviidae</taxon>
        <taxon>Cavia</taxon>
    </lineage>
</organism>